<feature type="region of interest" description="Disordered" evidence="1">
    <location>
        <begin position="1"/>
        <end position="32"/>
    </location>
</feature>
<comment type="caution">
    <text evidence="3">The sequence shown here is derived from an EMBL/GenBank/DDBJ whole genome shotgun (WGS) entry which is preliminary data.</text>
</comment>
<evidence type="ECO:0000256" key="2">
    <source>
        <dbReference type="SAM" id="Phobius"/>
    </source>
</evidence>
<dbReference type="AlphaFoldDB" id="A0AAD7TL64"/>
<accession>A0AAD7TL64</accession>
<organism evidence="3 4">
    <name type="scientific">Trametes cubensis</name>
    <dbReference type="NCBI Taxonomy" id="1111947"/>
    <lineage>
        <taxon>Eukaryota</taxon>
        <taxon>Fungi</taxon>
        <taxon>Dikarya</taxon>
        <taxon>Basidiomycota</taxon>
        <taxon>Agaricomycotina</taxon>
        <taxon>Agaricomycetes</taxon>
        <taxon>Polyporales</taxon>
        <taxon>Polyporaceae</taxon>
        <taxon>Trametes</taxon>
    </lineage>
</organism>
<evidence type="ECO:0000313" key="3">
    <source>
        <dbReference type="EMBL" id="KAJ8462404.1"/>
    </source>
</evidence>
<evidence type="ECO:0000256" key="1">
    <source>
        <dbReference type="SAM" id="MobiDB-lite"/>
    </source>
</evidence>
<keyword evidence="2" id="KW-0812">Transmembrane</keyword>
<protein>
    <submittedName>
        <fullName evidence="3">Uncharacterized protein</fullName>
    </submittedName>
</protein>
<dbReference type="EMBL" id="JAPEVG010000468">
    <property type="protein sequence ID" value="KAJ8462404.1"/>
    <property type="molecule type" value="Genomic_DNA"/>
</dbReference>
<keyword evidence="2" id="KW-0472">Membrane</keyword>
<feature type="transmembrane region" description="Helical" evidence="2">
    <location>
        <begin position="42"/>
        <end position="62"/>
    </location>
</feature>
<keyword evidence="2" id="KW-1133">Transmembrane helix</keyword>
<keyword evidence="4" id="KW-1185">Reference proteome</keyword>
<sequence length="208" mass="21307">MSEAIHSKSSAVKSPSDLPPPRDRKGIRSVSPPLSNTPLHRFNYYIVLFAALAMAFYAWRLLQWKAEVGGWWNLALGKRPPGAEAVVGTATASPTCTASTSSKGSSVEDRINDLAAALGMPSSDLAAAIADAVREHVPPASLSSVAAHEPSGSAVQYLVNPSSAAANEANSQGANSVVNGAGRGMEAVASAFEAAVGLDEPPSEIGAV</sequence>
<evidence type="ECO:0000313" key="4">
    <source>
        <dbReference type="Proteomes" id="UP001215151"/>
    </source>
</evidence>
<name>A0AAD7TL64_9APHY</name>
<gene>
    <name evidence="3" type="ORF">ONZ51_g10921</name>
</gene>
<proteinExistence type="predicted"/>
<reference evidence="3" key="1">
    <citation type="submission" date="2022-11" db="EMBL/GenBank/DDBJ databases">
        <title>Genome Sequence of Cubamyces cubensis.</title>
        <authorList>
            <person name="Buettner E."/>
        </authorList>
    </citation>
    <scope>NUCLEOTIDE SEQUENCE</scope>
    <source>
        <strain evidence="3">MPL-01</strain>
    </source>
</reference>
<dbReference type="Proteomes" id="UP001215151">
    <property type="component" value="Unassembled WGS sequence"/>
</dbReference>